<dbReference type="Proteomes" id="UP000192247">
    <property type="component" value="Unassembled WGS sequence"/>
</dbReference>
<evidence type="ECO:0000256" key="1">
    <source>
        <dbReference type="SAM" id="MobiDB-lite"/>
    </source>
</evidence>
<gene>
    <name evidence="3" type="ORF">BIW11_13108</name>
</gene>
<proteinExistence type="predicted"/>
<feature type="compositionally biased region" description="Basic and acidic residues" evidence="1">
    <location>
        <begin position="146"/>
        <end position="160"/>
    </location>
</feature>
<feature type="non-terminal residue" evidence="3">
    <location>
        <position position="1"/>
    </location>
</feature>
<keyword evidence="2" id="KW-0812">Transmembrane</keyword>
<dbReference type="InParanoid" id="A0A1V9X3Y8"/>
<reference evidence="3 4" key="1">
    <citation type="journal article" date="2017" name="Gigascience">
        <title>Draft genome of the honey bee ectoparasitic mite, Tropilaelaps mercedesae, is shaped by the parasitic life history.</title>
        <authorList>
            <person name="Dong X."/>
            <person name="Armstrong S.D."/>
            <person name="Xia D."/>
            <person name="Makepeace B.L."/>
            <person name="Darby A.C."/>
            <person name="Kadowaki T."/>
        </authorList>
    </citation>
    <scope>NUCLEOTIDE SEQUENCE [LARGE SCALE GENOMIC DNA]</scope>
    <source>
        <strain evidence="3">Wuxi-XJTLU</strain>
    </source>
</reference>
<keyword evidence="2" id="KW-1133">Transmembrane helix</keyword>
<dbReference type="AlphaFoldDB" id="A0A1V9X3Y8"/>
<evidence type="ECO:0000313" key="3">
    <source>
        <dbReference type="EMBL" id="OQR68118.1"/>
    </source>
</evidence>
<name>A0A1V9X3Y8_9ACAR</name>
<feature type="compositionally biased region" description="Polar residues" evidence="1">
    <location>
        <begin position="161"/>
        <end position="170"/>
    </location>
</feature>
<keyword evidence="2" id="KW-0472">Membrane</keyword>
<organism evidence="3 4">
    <name type="scientific">Tropilaelaps mercedesae</name>
    <dbReference type="NCBI Taxonomy" id="418985"/>
    <lineage>
        <taxon>Eukaryota</taxon>
        <taxon>Metazoa</taxon>
        <taxon>Ecdysozoa</taxon>
        <taxon>Arthropoda</taxon>
        <taxon>Chelicerata</taxon>
        <taxon>Arachnida</taxon>
        <taxon>Acari</taxon>
        <taxon>Parasitiformes</taxon>
        <taxon>Mesostigmata</taxon>
        <taxon>Gamasina</taxon>
        <taxon>Dermanyssoidea</taxon>
        <taxon>Laelapidae</taxon>
        <taxon>Tropilaelaps</taxon>
    </lineage>
</organism>
<keyword evidence="4" id="KW-1185">Reference proteome</keyword>
<feature type="transmembrane region" description="Helical" evidence="2">
    <location>
        <begin position="227"/>
        <end position="251"/>
    </location>
</feature>
<protein>
    <submittedName>
        <fullName evidence="3">Uncharacterized protein</fullName>
    </submittedName>
</protein>
<feature type="region of interest" description="Disordered" evidence="1">
    <location>
        <begin position="108"/>
        <end position="199"/>
    </location>
</feature>
<accession>A0A1V9X3Y8</accession>
<sequence>HKKKVEHFLPCKANQVPGAPGQSQVPGAPGINPLLLNSNHTATLHPFLQADGLNPIEPPDQTLTTPPLTDWSRLLQLSDVKCGAYGTQGQGQGFTTLPSAFRGIVTPSVISLNDPQRSQRRKQLGAGGGPGSNKEQYNPIYEQVLDQDRQEDEHKDDEGSSHCTLSSSKYSDGEETTTTTTEPRSRYTESADVTARNLPPRSSSAFLQASSLRPSPRKEATSVSRRFFFAFSASVYAAALVFSPLSFVGLFCVVRSSSASMAGPGCLYSILIFMSSPVSRRIVTH</sequence>
<dbReference type="EMBL" id="MNPL01025992">
    <property type="protein sequence ID" value="OQR68118.1"/>
    <property type="molecule type" value="Genomic_DNA"/>
</dbReference>
<feature type="transmembrane region" description="Helical" evidence="2">
    <location>
        <begin position="257"/>
        <end position="275"/>
    </location>
</feature>
<evidence type="ECO:0000256" key="2">
    <source>
        <dbReference type="SAM" id="Phobius"/>
    </source>
</evidence>
<comment type="caution">
    <text evidence="3">The sequence shown here is derived from an EMBL/GenBank/DDBJ whole genome shotgun (WGS) entry which is preliminary data.</text>
</comment>
<evidence type="ECO:0000313" key="4">
    <source>
        <dbReference type="Proteomes" id="UP000192247"/>
    </source>
</evidence>